<dbReference type="AlphaFoldDB" id="A0A8X7PA97"/>
<reference evidence="1 2" key="1">
    <citation type="submission" date="2020-02" db="EMBL/GenBank/DDBJ databases">
        <authorList>
            <person name="Ma Q."/>
            <person name="Huang Y."/>
            <person name="Song X."/>
            <person name="Pei D."/>
        </authorList>
    </citation>
    <scope>NUCLEOTIDE SEQUENCE [LARGE SCALE GENOMIC DNA]</scope>
    <source>
        <strain evidence="1">Sxm20200214</strain>
        <tissue evidence="1">Leaf</tissue>
    </source>
</reference>
<comment type="caution">
    <text evidence="1">The sequence shown here is derived from an EMBL/GenBank/DDBJ whole genome shotgun (WGS) entry which is preliminary data.</text>
</comment>
<organism evidence="1 2">
    <name type="scientific">Brassica carinata</name>
    <name type="common">Ethiopian mustard</name>
    <name type="synonym">Abyssinian cabbage</name>
    <dbReference type="NCBI Taxonomy" id="52824"/>
    <lineage>
        <taxon>Eukaryota</taxon>
        <taxon>Viridiplantae</taxon>
        <taxon>Streptophyta</taxon>
        <taxon>Embryophyta</taxon>
        <taxon>Tracheophyta</taxon>
        <taxon>Spermatophyta</taxon>
        <taxon>Magnoliopsida</taxon>
        <taxon>eudicotyledons</taxon>
        <taxon>Gunneridae</taxon>
        <taxon>Pentapetalae</taxon>
        <taxon>rosids</taxon>
        <taxon>malvids</taxon>
        <taxon>Brassicales</taxon>
        <taxon>Brassicaceae</taxon>
        <taxon>Brassiceae</taxon>
        <taxon>Brassica</taxon>
    </lineage>
</organism>
<proteinExistence type="predicted"/>
<dbReference type="Proteomes" id="UP000886595">
    <property type="component" value="Unassembled WGS sequence"/>
</dbReference>
<sequence length="168" mass="18883">MDRSKTRVAASVLRGSPWNFSATKLRLALTCGGHPRLDLPTLARFVKKPQQESSKSNFFDESLLHLVLTVAAKLLRSRRNRRRRRSVHLRRLSPPRKLMFRPVSAPLLPSSPWSQPIAGVTSLAGESLRSNNDQLLAFCKTGPQLLVLYNSAPIFRNSRNVLNFSPSL</sequence>
<evidence type="ECO:0000313" key="2">
    <source>
        <dbReference type="Proteomes" id="UP000886595"/>
    </source>
</evidence>
<evidence type="ECO:0000313" key="1">
    <source>
        <dbReference type="EMBL" id="KAG2248899.1"/>
    </source>
</evidence>
<keyword evidence="2" id="KW-1185">Reference proteome</keyword>
<gene>
    <name evidence="1" type="ORF">Bca52824_088527</name>
</gene>
<dbReference type="EMBL" id="JAAMPC010000017">
    <property type="protein sequence ID" value="KAG2248899.1"/>
    <property type="molecule type" value="Genomic_DNA"/>
</dbReference>
<protein>
    <submittedName>
        <fullName evidence="1">Uncharacterized protein</fullName>
    </submittedName>
</protein>
<accession>A0A8X7PA97</accession>
<name>A0A8X7PA97_BRACI</name>